<evidence type="ECO:0000256" key="2">
    <source>
        <dbReference type="ARBA" id="ARBA00022679"/>
    </source>
</evidence>
<dbReference type="Pfam" id="PF02022">
    <property type="entry name" value="Integrase_Zn"/>
    <property type="match status" value="1"/>
</dbReference>
<keyword evidence="6" id="KW-0255">Endonuclease</keyword>
<accession>A0A3M0LC27</accession>
<evidence type="ECO:0000313" key="12">
    <source>
        <dbReference type="Proteomes" id="UP000269221"/>
    </source>
</evidence>
<dbReference type="EMBL" id="QRBI01000101">
    <property type="protein sequence ID" value="RMC16747.1"/>
    <property type="molecule type" value="Genomic_DNA"/>
</dbReference>
<dbReference type="EC" id="2.7.7.49" evidence="1"/>
<dbReference type="GO" id="GO:0015074">
    <property type="term" value="P:DNA integration"/>
    <property type="evidence" value="ECO:0007669"/>
    <property type="project" value="InterPro"/>
</dbReference>
<dbReference type="SUPFAM" id="SSF53098">
    <property type="entry name" value="Ribonuclease H-like"/>
    <property type="match status" value="2"/>
</dbReference>
<gene>
    <name evidence="11" type="ORF">DUI87_06341</name>
</gene>
<evidence type="ECO:0000259" key="9">
    <source>
        <dbReference type="PROSITE" id="PS50879"/>
    </source>
</evidence>
<dbReference type="GO" id="GO:0035613">
    <property type="term" value="F:RNA stem-loop binding"/>
    <property type="evidence" value="ECO:0007669"/>
    <property type="project" value="TreeGrafter"/>
</dbReference>
<dbReference type="GO" id="GO:0004523">
    <property type="term" value="F:RNA-DNA hybrid ribonuclease activity"/>
    <property type="evidence" value="ECO:0007669"/>
    <property type="project" value="InterPro"/>
</dbReference>
<evidence type="ECO:0000256" key="6">
    <source>
        <dbReference type="ARBA" id="ARBA00022759"/>
    </source>
</evidence>
<dbReference type="OrthoDB" id="422540at2759"/>
<dbReference type="PROSITE" id="PS50994">
    <property type="entry name" value="INTEGRASE"/>
    <property type="match status" value="1"/>
</dbReference>
<dbReference type="InterPro" id="IPR002156">
    <property type="entry name" value="RNaseH_domain"/>
</dbReference>
<keyword evidence="12" id="KW-1185">Reference proteome</keyword>
<keyword evidence="4" id="KW-0540">Nuclease</keyword>
<evidence type="ECO:0000256" key="8">
    <source>
        <dbReference type="ARBA" id="ARBA00022918"/>
    </source>
</evidence>
<sequence>MTWKDTRTQKWESDVRVVEESPQIAEMAAIVRALEKFKDQLFNLITDSAYVAGIAMRAEHAFLNEVSNRNLYNLLSKLTYLISHRNQPYHVMHVRSHTDLPGAIMDGNKRAGALAMAAQTPALPDTFQQAKLSHQFYHEIVPALVRMFHLTREQAKAVVGSSLQSYLTCSCLPIIPGALFKQGINPGGLNSNELLETDVKHVPSFGRQKYIHMSVDTFSGAVFTSAHADESICFIKRHFLLAFATLGIPQNIKTDNGPTYSSKQLKAFFQDWGIEHNKWILYSPTSQSVIERTHQTLKRVLHKQRGGTETLPPVERLCKALDVIDFLNCSSTEPNAPVIKHFSNLA</sequence>
<keyword evidence="3" id="KW-0548">Nucleotidyltransferase</keyword>
<dbReference type="GO" id="GO:0003964">
    <property type="term" value="F:RNA-directed DNA polymerase activity"/>
    <property type="evidence" value="ECO:0007669"/>
    <property type="project" value="UniProtKB-KW"/>
</dbReference>
<dbReference type="InterPro" id="IPR036397">
    <property type="entry name" value="RNaseH_sf"/>
</dbReference>
<evidence type="ECO:0000256" key="5">
    <source>
        <dbReference type="ARBA" id="ARBA00022723"/>
    </source>
</evidence>
<proteinExistence type="predicted"/>
<evidence type="ECO:0000256" key="7">
    <source>
        <dbReference type="ARBA" id="ARBA00022801"/>
    </source>
</evidence>
<name>A0A3M0LC27_HIRRU</name>
<dbReference type="PANTHER" id="PTHR41694">
    <property type="entry name" value="ENDOGENOUS RETROVIRUS GROUP K MEMBER POL PROTEIN"/>
    <property type="match status" value="1"/>
</dbReference>
<dbReference type="Pfam" id="PF00075">
    <property type="entry name" value="RNase_H"/>
    <property type="match status" value="1"/>
</dbReference>
<comment type="caution">
    <text evidence="11">The sequence shown here is derived from an EMBL/GenBank/DDBJ whole genome shotgun (WGS) entry which is preliminary data.</text>
</comment>
<reference evidence="11 12" key="1">
    <citation type="submission" date="2018-07" db="EMBL/GenBank/DDBJ databases">
        <title>A high quality draft genome assembly of the barn swallow (H. rustica rustica).</title>
        <authorList>
            <person name="Formenti G."/>
            <person name="Chiara M."/>
            <person name="Poveda L."/>
            <person name="Francoijs K.-J."/>
            <person name="Bonisoli-Alquati A."/>
            <person name="Canova L."/>
            <person name="Gianfranceschi L."/>
            <person name="Horner D.S."/>
            <person name="Saino N."/>
        </authorList>
    </citation>
    <scope>NUCLEOTIDE SEQUENCE [LARGE SCALE GENOMIC DNA]</scope>
    <source>
        <strain evidence="11">Chelidonia</strain>
        <tissue evidence="11">Blood</tissue>
    </source>
</reference>
<dbReference type="PANTHER" id="PTHR41694:SF3">
    <property type="entry name" value="RNA-DIRECTED DNA POLYMERASE-RELATED"/>
    <property type="match status" value="1"/>
</dbReference>
<evidence type="ECO:0000313" key="11">
    <source>
        <dbReference type="EMBL" id="RMC16747.1"/>
    </source>
</evidence>
<dbReference type="PROSITE" id="PS50879">
    <property type="entry name" value="RNASE_H_1"/>
    <property type="match status" value="1"/>
</dbReference>
<dbReference type="Gene3D" id="3.30.420.10">
    <property type="entry name" value="Ribonuclease H-like superfamily/Ribonuclease H"/>
    <property type="match status" value="2"/>
</dbReference>
<feature type="domain" description="RNase H type-1" evidence="9">
    <location>
        <begin position="1"/>
        <end position="120"/>
    </location>
</feature>
<organism evidence="11 12">
    <name type="scientific">Hirundo rustica rustica</name>
    <dbReference type="NCBI Taxonomy" id="333673"/>
    <lineage>
        <taxon>Eukaryota</taxon>
        <taxon>Metazoa</taxon>
        <taxon>Chordata</taxon>
        <taxon>Craniata</taxon>
        <taxon>Vertebrata</taxon>
        <taxon>Euteleostomi</taxon>
        <taxon>Archelosauria</taxon>
        <taxon>Archosauria</taxon>
        <taxon>Dinosauria</taxon>
        <taxon>Saurischia</taxon>
        <taxon>Theropoda</taxon>
        <taxon>Coelurosauria</taxon>
        <taxon>Aves</taxon>
        <taxon>Neognathae</taxon>
        <taxon>Neoaves</taxon>
        <taxon>Telluraves</taxon>
        <taxon>Australaves</taxon>
        <taxon>Passeriformes</taxon>
        <taxon>Sylvioidea</taxon>
        <taxon>Hirundinidae</taxon>
        <taxon>Hirundo</taxon>
    </lineage>
</organism>
<evidence type="ECO:0000256" key="1">
    <source>
        <dbReference type="ARBA" id="ARBA00012493"/>
    </source>
</evidence>
<evidence type="ECO:0000256" key="4">
    <source>
        <dbReference type="ARBA" id="ARBA00022722"/>
    </source>
</evidence>
<keyword evidence="2" id="KW-0808">Transferase</keyword>
<evidence type="ECO:0000256" key="3">
    <source>
        <dbReference type="ARBA" id="ARBA00022695"/>
    </source>
</evidence>
<keyword evidence="7" id="KW-0378">Hydrolase</keyword>
<protein>
    <recommendedName>
        <fullName evidence="1">RNA-directed DNA polymerase</fullName>
        <ecNumber evidence="1">2.7.7.49</ecNumber>
    </recommendedName>
</protein>
<dbReference type="Gene3D" id="1.10.10.200">
    <property type="match status" value="1"/>
</dbReference>
<feature type="domain" description="Integrase catalytic" evidence="10">
    <location>
        <begin position="182"/>
        <end position="345"/>
    </location>
</feature>
<dbReference type="InterPro" id="IPR003308">
    <property type="entry name" value="Integrase_Zn-bd_dom_N"/>
</dbReference>
<dbReference type="InterPro" id="IPR001584">
    <property type="entry name" value="Integrase_cat-core"/>
</dbReference>
<evidence type="ECO:0000259" key="10">
    <source>
        <dbReference type="PROSITE" id="PS50994"/>
    </source>
</evidence>
<dbReference type="InterPro" id="IPR017856">
    <property type="entry name" value="Integrase-like_N"/>
</dbReference>
<dbReference type="Proteomes" id="UP000269221">
    <property type="component" value="Unassembled WGS sequence"/>
</dbReference>
<dbReference type="GO" id="GO:0008270">
    <property type="term" value="F:zinc ion binding"/>
    <property type="evidence" value="ECO:0007669"/>
    <property type="project" value="InterPro"/>
</dbReference>
<dbReference type="Pfam" id="PF00665">
    <property type="entry name" value="rve"/>
    <property type="match status" value="1"/>
</dbReference>
<dbReference type="InterPro" id="IPR012337">
    <property type="entry name" value="RNaseH-like_sf"/>
</dbReference>
<keyword evidence="5" id="KW-0479">Metal-binding</keyword>
<keyword evidence="8" id="KW-0695">RNA-directed DNA polymerase</keyword>
<dbReference type="AlphaFoldDB" id="A0A3M0LC27"/>